<feature type="region of interest" description="Disordered" evidence="1">
    <location>
        <begin position="545"/>
        <end position="582"/>
    </location>
</feature>
<accession>A0ABQ8GSH0</accession>
<feature type="compositionally biased region" description="Basic and acidic residues" evidence="1">
    <location>
        <begin position="448"/>
        <end position="457"/>
    </location>
</feature>
<feature type="compositionally biased region" description="Low complexity" evidence="1">
    <location>
        <begin position="710"/>
        <end position="748"/>
    </location>
</feature>
<gene>
    <name evidence="3" type="ORF">B0J12DRAFT_758843</name>
</gene>
<reference evidence="3 4" key="1">
    <citation type="journal article" date="2021" name="Nat. Commun.">
        <title>Genetic determinants of endophytism in the Arabidopsis root mycobiome.</title>
        <authorList>
            <person name="Mesny F."/>
            <person name="Miyauchi S."/>
            <person name="Thiergart T."/>
            <person name="Pickel B."/>
            <person name="Atanasova L."/>
            <person name="Karlsson M."/>
            <person name="Huettel B."/>
            <person name="Barry K.W."/>
            <person name="Haridas S."/>
            <person name="Chen C."/>
            <person name="Bauer D."/>
            <person name="Andreopoulos W."/>
            <person name="Pangilinan J."/>
            <person name="LaButti K."/>
            <person name="Riley R."/>
            <person name="Lipzen A."/>
            <person name="Clum A."/>
            <person name="Drula E."/>
            <person name="Henrissat B."/>
            <person name="Kohler A."/>
            <person name="Grigoriev I.V."/>
            <person name="Martin F.M."/>
            <person name="Hacquard S."/>
        </authorList>
    </citation>
    <scope>NUCLEOTIDE SEQUENCE [LARGE SCALE GENOMIC DNA]</scope>
    <source>
        <strain evidence="3 4">MPI-SDFR-AT-0080</strain>
    </source>
</reference>
<feature type="compositionally biased region" description="Basic residues" evidence="1">
    <location>
        <begin position="466"/>
        <end position="490"/>
    </location>
</feature>
<dbReference type="Gene3D" id="3.40.50.1820">
    <property type="entry name" value="alpha/beta hydrolase"/>
    <property type="match status" value="1"/>
</dbReference>
<dbReference type="PANTHER" id="PTHR43433:SF10">
    <property type="entry name" value="AB HYDROLASE-1 DOMAIN-CONTAINING PROTEIN"/>
    <property type="match status" value="1"/>
</dbReference>
<dbReference type="Proteomes" id="UP000774617">
    <property type="component" value="Unassembled WGS sequence"/>
</dbReference>
<dbReference type="InterPro" id="IPR000073">
    <property type="entry name" value="AB_hydrolase_1"/>
</dbReference>
<evidence type="ECO:0000313" key="4">
    <source>
        <dbReference type="Proteomes" id="UP000774617"/>
    </source>
</evidence>
<dbReference type="Pfam" id="PF00561">
    <property type="entry name" value="Abhydrolase_1"/>
    <property type="match status" value="1"/>
</dbReference>
<feature type="compositionally biased region" description="Basic and acidic residues" evidence="1">
    <location>
        <begin position="755"/>
        <end position="773"/>
    </location>
</feature>
<dbReference type="EMBL" id="JAGTJR010000002">
    <property type="protein sequence ID" value="KAH7063440.1"/>
    <property type="molecule type" value="Genomic_DNA"/>
</dbReference>
<protein>
    <recommendedName>
        <fullName evidence="2">AB hydrolase-1 domain-containing protein</fullName>
    </recommendedName>
</protein>
<feature type="region of interest" description="Disordered" evidence="1">
    <location>
        <begin position="317"/>
        <end position="530"/>
    </location>
</feature>
<feature type="compositionally biased region" description="Basic and acidic residues" evidence="1">
    <location>
        <begin position="506"/>
        <end position="530"/>
    </location>
</feature>
<organism evidence="3 4">
    <name type="scientific">Macrophomina phaseolina</name>
    <dbReference type="NCBI Taxonomy" id="35725"/>
    <lineage>
        <taxon>Eukaryota</taxon>
        <taxon>Fungi</taxon>
        <taxon>Dikarya</taxon>
        <taxon>Ascomycota</taxon>
        <taxon>Pezizomycotina</taxon>
        <taxon>Dothideomycetes</taxon>
        <taxon>Dothideomycetes incertae sedis</taxon>
        <taxon>Botryosphaeriales</taxon>
        <taxon>Botryosphaeriaceae</taxon>
        <taxon>Macrophomina</taxon>
    </lineage>
</organism>
<feature type="region of interest" description="Disordered" evidence="1">
    <location>
        <begin position="262"/>
        <end position="303"/>
    </location>
</feature>
<evidence type="ECO:0000313" key="3">
    <source>
        <dbReference type="EMBL" id="KAH7063440.1"/>
    </source>
</evidence>
<feature type="compositionally biased region" description="Basic and acidic residues" evidence="1">
    <location>
        <begin position="370"/>
        <end position="380"/>
    </location>
</feature>
<feature type="compositionally biased region" description="Basic and acidic residues" evidence="1">
    <location>
        <begin position="686"/>
        <end position="705"/>
    </location>
</feature>
<evidence type="ECO:0000256" key="1">
    <source>
        <dbReference type="SAM" id="MobiDB-lite"/>
    </source>
</evidence>
<evidence type="ECO:0000259" key="2">
    <source>
        <dbReference type="Pfam" id="PF00561"/>
    </source>
</evidence>
<feature type="domain" description="AB hydrolase-1" evidence="2">
    <location>
        <begin position="866"/>
        <end position="959"/>
    </location>
</feature>
<dbReference type="InterPro" id="IPR029058">
    <property type="entry name" value="AB_hydrolase_fold"/>
</dbReference>
<keyword evidence="4" id="KW-1185">Reference proteome</keyword>
<dbReference type="InterPro" id="IPR050471">
    <property type="entry name" value="AB_hydrolase"/>
</dbReference>
<proteinExistence type="predicted"/>
<comment type="caution">
    <text evidence="3">The sequence shown here is derived from an EMBL/GenBank/DDBJ whole genome shotgun (WGS) entry which is preliminary data.</text>
</comment>
<dbReference type="SUPFAM" id="SSF53474">
    <property type="entry name" value="alpha/beta-Hydrolases"/>
    <property type="match status" value="1"/>
</dbReference>
<feature type="region of interest" description="Disordered" evidence="1">
    <location>
        <begin position="62"/>
        <end position="84"/>
    </location>
</feature>
<feature type="region of interest" description="Disordered" evidence="1">
    <location>
        <begin position="647"/>
        <end position="773"/>
    </location>
</feature>
<dbReference type="PANTHER" id="PTHR43433">
    <property type="entry name" value="HYDROLASE, ALPHA/BETA FOLD FAMILY PROTEIN"/>
    <property type="match status" value="1"/>
</dbReference>
<feature type="region of interest" description="Disordered" evidence="1">
    <location>
        <begin position="103"/>
        <end position="194"/>
    </location>
</feature>
<name>A0ABQ8GSH0_9PEZI</name>
<sequence>MGWTKQGNGSRVLWGLLYIALRRENTLHAICIASLRENKLAISGSATSGTPLSAPQIIGRAHAHPSTAPEPDANSQTHFPPPKWFDPLPTACSLKPGVLPVAARPHSRSARAALRNTPCVQQPPPPEEASPPADFLPCVASAQGGPPAMEDPPPATSRDSARKRRSLPISSTSPPQEGPRRPANRVRPKPASPEVISSLIDSLSAISLPAQDHFENLPRIGGDVGVSYSVPASPAAWQPGFQNGNGGFGVAYGVYRHERWEEEGRNDPDLDDAAEPPVIKTAPPPSGYSPITAPNKHKRDKEGSSLKNYILSTSKSCSSLNSKHSSNKDDASSIASSITRGLRRHSTNSRASLESKRSVTKTRSLGYTSSRERLRSRDSDSICISSPPSALWSPPKNTSGPPSPRKPSLQSLRGSRIDEVPCEGPSTPPRKPRHRPTPINTTPGPAEIEERGPRWPDDSIPSRTSSLRHKSQSPAKHKRISSRSRSRTQSRTRTVIEEDEPMEASPESKGKGKQKAEDLEQEEDTHVTRRIKELKRKKELRDKEFGELRLDVGGEVQEPPRLSPSMRTPLSPITRALGADEQRPIEESLAKAHRMLGLAPTEIRRSLTSPLPLGDDARPALAEQNGVLKNDVEDELPIDYKLALQSLDRSETASSDPSKRLSLASMGRSHTIAGRPSAGANMSAMMKERNKRSLEEAARKLDLHINLDTPSGSRAPSRAASAESAPSSRQSLFVPSTSSVKRSNSSANAKKKRWSHPDIPLKAEQKHNAKVDQMKRDSMQVKTPIKSPQVPEAVIEEPLRPTSGDSVDDDVDAFLYSPRLTQKVREPNTGRTICFSEVGDPEGFAVFVCVGMGLTRYVTAFYDELATSLKLRLITPDRPGVGESQADPHGTPLSWPDDVLCICQALKITKFSIMAHSAGAIYALATALRLPQHIRGRVHLLAPWIPPSQMTAVGLPVNAQTPERQLPRAQRFLRVLPTPLLKVANSSFMSATSASITRSVPKSPQRLKRRSYVAGQQTPTARVSVAANKNRESMMLMDRVLPNGSALEIAANNPDDPNYEAAAQARAAMTIVEQERRREYDTRLTLAVWDMATTNANPAVDLLVCLERTQPIGFRYVDITRAVVIHHGSRDTRVPVENVKWLGRTMKRCEVRILEGENHGLMASAVVMGNVLTEMAREWEDWTAVVKESRSRDNLRAQFNGT</sequence>